<dbReference type="AlphaFoldDB" id="A0A9X2MHC6"/>
<dbReference type="Gene3D" id="1.10.1370.20">
    <property type="entry name" value="Oligoendopeptidase f, C-terminal domain"/>
    <property type="match status" value="1"/>
</dbReference>
<comment type="cofactor">
    <cofactor evidence="6">
        <name>Zn(2+)</name>
        <dbReference type="ChEBI" id="CHEBI:29105"/>
    </cofactor>
    <text evidence="6">Binds 1 zinc ion.</text>
</comment>
<sequence length="601" mass="69760">MKNEKNTIMDRSDILEEYKWDLESMYVDDEAWEKDFENVKKLVEEISKYKGKTVESSNTLLEVLKLRDNLYRTISNVLVYARMRLDEDSRNGTYQALTDRATNLYVLVNGETSFIVPEILSLEEKDLESFLGKEEGLRVYTHYLEDVLRGKKHILSKSEEALLAQIGEMSNTPDTVFSMLSNADMKFPFIKDEEGNNVEITHGNFIPFMESNDRRVRKEAFEAVYSTYEKFKNTFASTLNGCVKKNMFYSKARKYNSSLEAALDENNIPTSVYDNLINSVHKNLDSMYKYMDIRKRALKLDELHMYDLYTPIVKDVDIKVSYDEAQKIIRKGLEPLGEGYIGILDEGFNSRWIDVYENRGKRSGAYSSGTYDSKPFVLLNYHETLDNVFTIAHEMGHSIHSYYTKKTQPYVYGSYSIFLAEIASTTNESLLIDYMLKNVKNENEKLYLLNHYLEQFRTTVYRQTMFAEFEKIIHEYAENGGALTADYLSSTYKKLNEKYYGSNMVIDDEIAFEWARIPHFYYNFYVFQYATGFSSAASLSQQILKEGKEAVDRYIGFLKSGDSDYPINVLKKAGVDMTVSQPIDKALELFSQLVDEMDKLI</sequence>
<dbReference type="InterPro" id="IPR045090">
    <property type="entry name" value="Pept_M3A_M3B"/>
</dbReference>
<dbReference type="InterPro" id="IPR013647">
    <property type="entry name" value="OligopepF_N_dom"/>
</dbReference>
<evidence type="ECO:0000256" key="4">
    <source>
        <dbReference type="ARBA" id="ARBA00022833"/>
    </source>
</evidence>
<dbReference type="GO" id="GO:0006508">
    <property type="term" value="P:proteolysis"/>
    <property type="evidence" value="ECO:0007669"/>
    <property type="project" value="UniProtKB-KW"/>
</dbReference>
<dbReference type="InterPro" id="IPR042088">
    <property type="entry name" value="OligoPept_F_C"/>
</dbReference>
<evidence type="ECO:0000256" key="1">
    <source>
        <dbReference type="ARBA" id="ARBA00022670"/>
    </source>
</evidence>
<dbReference type="PANTHER" id="PTHR11804">
    <property type="entry name" value="PROTEASE M3 THIMET OLIGOPEPTIDASE-RELATED"/>
    <property type="match status" value="1"/>
</dbReference>
<proteinExistence type="inferred from homology"/>
<dbReference type="CDD" id="cd09608">
    <property type="entry name" value="M3B_PepF"/>
    <property type="match status" value="1"/>
</dbReference>
<dbReference type="InterPro" id="IPR004438">
    <property type="entry name" value="Peptidase_M3B"/>
</dbReference>
<keyword evidence="4 6" id="KW-0862">Zinc</keyword>
<evidence type="ECO:0000313" key="9">
    <source>
        <dbReference type="EMBL" id="MCR2043090.1"/>
    </source>
</evidence>
<dbReference type="EC" id="3.4.24.-" evidence="6"/>
<evidence type="ECO:0000256" key="5">
    <source>
        <dbReference type="ARBA" id="ARBA00023049"/>
    </source>
</evidence>
<dbReference type="Gene3D" id="1.20.140.70">
    <property type="entry name" value="Oligopeptidase f, N-terminal domain"/>
    <property type="match status" value="1"/>
</dbReference>
<gene>
    <name evidence="9" type="primary">pepF</name>
    <name evidence="9" type="ORF">NSA23_03055</name>
</gene>
<dbReference type="Pfam" id="PF01432">
    <property type="entry name" value="Peptidase_M3"/>
    <property type="match status" value="1"/>
</dbReference>
<comment type="similarity">
    <text evidence="6">Belongs to the peptidase M3B family.</text>
</comment>
<keyword evidence="1 6" id="KW-0645">Protease</keyword>
<dbReference type="SUPFAM" id="SSF55486">
    <property type="entry name" value="Metalloproteases ('zincins'), catalytic domain"/>
    <property type="match status" value="1"/>
</dbReference>
<dbReference type="OrthoDB" id="9766487at2"/>
<organism evidence="9 10">
    <name type="scientific">Anaerosalibacter massiliensis</name>
    <dbReference type="NCBI Taxonomy" id="1347392"/>
    <lineage>
        <taxon>Bacteria</taxon>
        <taxon>Bacillati</taxon>
        <taxon>Bacillota</taxon>
        <taxon>Tissierellia</taxon>
        <taxon>Tissierellales</taxon>
        <taxon>Sporanaerobacteraceae</taxon>
        <taxon>Anaerosalibacter</taxon>
    </lineage>
</organism>
<comment type="caution">
    <text evidence="9">The sequence shown here is derived from an EMBL/GenBank/DDBJ whole genome shotgun (WGS) entry which is preliminary data.</text>
</comment>
<dbReference type="GO" id="GO:0006518">
    <property type="term" value="P:peptide metabolic process"/>
    <property type="evidence" value="ECO:0007669"/>
    <property type="project" value="TreeGrafter"/>
</dbReference>
<evidence type="ECO:0000259" key="7">
    <source>
        <dbReference type="Pfam" id="PF01432"/>
    </source>
</evidence>
<accession>A0A9X2MHC6</accession>
<dbReference type="InterPro" id="IPR001567">
    <property type="entry name" value="Pept_M3A_M3B_dom"/>
</dbReference>
<evidence type="ECO:0000256" key="6">
    <source>
        <dbReference type="RuleBase" id="RU368091"/>
    </source>
</evidence>
<feature type="domain" description="Oligopeptidase F N-terminal" evidence="8">
    <location>
        <begin position="118"/>
        <end position="187"/>
    </location>
</feature>
<dbReference type="GO" id="GO:0004222">
    <property type="term" value="F:metalloendopeptidase activity"/>
    <property type="evidence" value="ECO:0007669"/>
    <property type="project" value="UniProtKB-UniRule"/>
</dbReference>
<feature type="domain" description="Peptidase M3A/M3B catalytic" evidence="7">
    <location>
        <begin position="208"/>
        <end position="588"/>
    </location>
</feature>
<dbReference type="GO" id="GO:0046872">
    <property type="term" value="F:metal ion binding"/>
    <property type="evidence" value="ECO:0007669"/>
    <property type="project" value="UniProtKB-UniRule"/>
</dbReference>
<evidence type="ECO:0000259" key="8">
    <source>
        <dbReference type="Pfam" id="PF08439"/>
    </source>
</evidence>
<dbReference type="EMBL" id="JANJZL010000002">
    <property type="protein sequence ID" value="MCR2043090.1"/>
    <property type="molecule type" value="Genomic_DNA"/>
</dbReference>
<evidence type="ECO:0000256" key="2">
    <source>
        <dbReference type="ARBA" id="ARBA00022723"/>
    </source>
</evidence>
<dbReference type="NCBIfam" id="TIGR00181">
    <property type="entry name" value="pepF"/>
    <property type="match status" value="1"/>
</dbReference>
<dbReference type="Proteomes" id="UP001142078">
    <property type="component" value="Unassembled WGS sequence"/>
</dbReference>
<keyword evidence="10" id="KW-1185">Reference proteome</keyword>
<keyword evidence="5 6" id="KW-0482">Metalloprotease</keyword>
<protein>
    <recommendedName>
        <fullName evidence="6">Oligopeptidase F</fullName>
        <ecNumber evidence="6">3.4.24.-</ecNumber>
    </recommendedName>
</protein>
<keyword evidence="3 6" id="KW-0378">Hydrolase</keyword>
<keyword evidence="2 6" id="KW-0479">Metal-binding</keyword>
<dbReference type="Pfam" id="PF08439">
    <property type="entry name" value="Peptidase_M3_N"/>
    <property type="match status" value="1"/>
</dbReference>
<dbReference type="PANTHER" id="PTHR11804:SF84">
    <property type="entry name" value="SACCHAROLYSIN"/>
    <property type="match status" value="1"/>
</dbReference>
<comment type="function">
    <text evidence="6">Has oligopeptidase activity and degrades a variety of small bioactive peptides.</text>
</comment>
<evidence type="ECO:0000256" key="3">
    <source>
        <dbReference type="ARBA" id="ARBA00022801"/>
    </source>
</evidence>
<dbReference type="Gene3D" id="1.10.287.830">
    <property type="entry name" value="putative peptidase helix hairpin domain like"/>
    <property type="match status" value="1"/>
</dbReference>
<evidence type="ECO:0000313" key="10">
    <source>
        <dbReference type="Proteomes" id="UP001142078"/>
    </source>
</evidence>
<name>A0A9X2MHC6_9FIRM</name>
<dbReference type="RefSeq" id="WP_042680187.1">
    <property type="nucleotide sequence ID" value="NZ_CABKTM010000018.1"/>
</dbReference>
<reference evidence="9" key="1">
    <citation type="submission" date="2022-07" db="EMBL/GenBank/DDBJ databases">
        <title>Enhanced cultured diversity of the mouse gut microbiota enables custom-made synthetic communities.</title>
        <authorList>
            <person name="Afrizal A."/>
        </authorList>
    </citation>
    <scope>NUCLEOTIDE SEQUENCE</scope>
    <source>
        <strain evidence="9">DSM 29482</strain>
    </source>
</reference>